<keyword evidence="3" id="KW-1185">Reference proteome</keyword>
<dbReference type="RefSeq" id="WP_183591656.1">
    <property type="nucleotide sequence ID" value="NZ_JACHWR010000001.1"/>
</dbReference>
<name>A0A7W4Z0D5_9ACTN</name>
<organism evidence="2 3">
    <name type="scientific">Nocardioides soli</name>
    <dbReference type="NCBI Taxonomy" id="1036020"/>
    <lineage>
        <taxon>Bacteria</taxon>
        <taxon>Bacillati</taxon>
        <taxon>Actinomycetota</taxon>
        <taxon>Actinomycetes</taxon>
        <taxon>Propionibacteriales</taxon>
        <taxon>Nocardioidaceae</taxon>
        <taxon>Nocardioides</taxon>
    </lineage>
</organism>
<reference evidence="2 3" key="1">
    <citation type="submission" date="2020-08" db="EMBL/GenBank/DDBJ databases">
        <title>Sequencing the genomes of 1000 actinobacteria strains.</title>
        <authorList>
            <person name="Klenk H.-P."/>
        </authorList>
    </citation>
    <scope>NUCLEOTIDE SEQUENCE [LARGE SCALE GENOMIC DNA]</scope>
    <source>
        <strain evidence="2 3">DSM 105498</strain>
    </source>
</reference>
<proteinExistence type="predicted"/>
<feature type="chain" id="PRO_5031213542" evidence="1">
    <location>
        <begin position="22"/>
        <end position="129"/>
    </location>
</feature>
<keyword evidence="1" id="KW-0732">Signal</keyword>
<evidence type="ECO:0000313" key="3">
    <source>
        <dbReference type="Proteomes" id="UP000589626"/>
    </source>
</evidence>
<evidence type="ECO:0000313" key="2">
    <source>
        <dbReference type="EMBL" id="MBB3041792.1"/>
    </source>
</evidence>
<dbReference type="EMBL" id="JACHWR010000001">
    <property type="protein sequence ID" value="MBB3041792.1"/>
    <property type="molecule type" value="Genomic_DNA"/>
</dbReference>
<dbReference type="Proteomes" id="UP000589626">
    <property type="component" value="Unassembled WGS sequence"/>
</dbReference>
<dbReference type="Gene3D" id="2.60.200.60">
    <property type="match status" value="1"/>
</dbReference>
<gene>
    <name evidence="2" type="ORF">FHU40_001593</name>
</gene>
<comment type="caution">
    <text evidence="2">The sequence shown here is derived from an EMBL/GenBank/DDBJ whole genome shotgun (WGS) entry which is preliminary data.</text>
</comment>
<protein>
    <submittedName>
        <fullName evidence="2">Putative Zn-binding protein involved in type VI secretion</fullName>
    </submittedName>
</protein>
<evidence type="ECO:0000256" key="1">
    <source>
        <dbReference type="SAM" id="SignalP"/>
    </source>
</evidence>
<dbReference type="AlphaFoldDB" id="A0A7W4Z0D5"/>
<dbReference type="Pfam" id="PF14107">
    <property type="entry name" value="DUF4280"/>
    <property type="match status" value="1"/>
</dbReference>
<dbReference type="InterPro" id="IPR025460">
    <property type="entry name" value="DUF4280"/>
</dbReference>
<sequence>MGGPNAVAGAMLSCSFGAAPAALVPKGTARVLVEGRPAATITDMAPGANIPPFGMCTSLSNPTVAAATSAALGVLTPMPCVPVPTPWIPTAPKTQIGGQPALTAGSTCTCAWGGVIQITNPGAMRTQSN</sequence>
<accession>A0A7W4Z0D5</accession>
<feature type="signal peptide" evidence="1">
    <location>
        <begin position="1"/>
        <end position="21"/>
    </location>
</feature>